<name>A0A9P7G4Y4_9AGAR</name>
<dbReference type="OrthoDB" id="1612078at2759"/>
<dbReference type="AlphaFoldDB" id="A0A9P7G4Y4"/>
<keyword evidence="3" id="KW-1185">Reference proteome</keyword>
<dbReference type="InterPro" id="IPR056948">
    <property type="entry name" value="PNGaseA_N"/>
</dbReference>
<protein>
    <recommendedName>
        <fullName evidence="1">Peptide N-acetyl-beta-D-glucosaminyl asparaginase amidase A N-terminal domain-containing protein</fullName>
    </recommendedName>
</protein>
<dbReference type="PANTHER" id="PTHR31104">
    <property type="entry name" value="PEPTIDE-N4-(N-ACETYL-BETA-GLUCOSAMINYL)ASPARAGINE AMIDASE A PROTEIN"/>
    <property type="match status" value="1"/>
</dbReference>
<evidence type="ECO:0000313" key="2">
    <source>
        <dbReference type="EMBL" id="KAG5642949.1"/>
    </source>
</evidence>
<gene>
    <name evidence="2" type="ORF">DXG03_001830</name>
</gene>
<accession>A0A9P7G4Y4</accession>
<reference evidence="2" key="2">
    <citation type="submission" date="2021-10" db="EMBL/GenBank/DDBJ databases">
        <title>Phylogenomics reveals ancestral predisposition of the termite-cultivated fungus Termitomyces towards a domesticated lifestyle.</title>
        <authorList>
            <person name="Auxier B."/>
            <person name="Grum-Grzhimaylo A."/>
            <person name="Cardenas M.E."/>
            <person name="Lodge J.D."/>
            <person name="Laessoe T."/>
            <person name="Pedersen O."/>
            <person name="Smith M.E."/>
            <person name="Kuyper T.W."/>
            <person name="Franco-Molano E.A."/>
            <person name="Baroni T.J."/>
            <person name="Aanen D.K."/>
        </authorList>
    </citation>
    <scope>NUCLEOTIDE SEQUENCE</scope>
    <source>
        <strain evidence="2">AP01</strain>
        <tissue evidence="2">Mycelium</tissue>
    </source>
</reference>
<comment type="caution">
    <text evidence="2">The sequence shown here is derived from an EMBL/GenBank/DDBJ whole genome shotgun (WGS) entry which is preliminary data.</text>
</comment>
<dbReference type="Pfam" id="PF12222">
    <property type="entry name" value="PNGaseA"/>
    <property type="match status" value="1"/>
</dbReference>
<proteinExistence type="predicted"/>
<dbReference type="Pfam" id="PF25156">
    <property type="entry name" value="PNGase_A_C"/>
    <property type="match status" value="1"/>
</dbReference>
<feature type="non-terminal residue" evidence="2">
    <location>
        <position position="1"/>
    </location>
</feature>
<reference evidence="2" key="1">
    <citation type="submission" date="2020-07" db="EMBL/GenBank/DDBJ databases">
        <authorList>
            <person name="Nieuwenhuis M."/>
            <person name="Van De Peppel L.J.J."/>
        </authorList>
    </citation>
    <scope>NUCLEOTIDE SEQUENCE</scope>
    <source>
        <strain evidence="2">AP01</strain>
        <tissue evidence="2">Mycelium</tissue>
    </source>
</reference>
<evidence type="ECO:0000259" key="1">
    <source>
        <dbReference type="Pfam" id="PF12222"/>
    </source>
</evidence>
<dbReference type="InterPro" id="IPR021102">
    <property type="entry name" value="PNGase_A"/>
</dbReference>
<feature type="domain" description="Peptide N-acetyl-beta-D-glucosaminyl asparaginase amidase A N-terminal" evidence="1">
    <location>
        <begin position="1"/>
        <end position="255"/>
    </location>
</feature>
<dbReference type="EMBL" id="JABCKV010000144">
    <property type="protein sequence ID" value="KAG5642949.1"/>
    <property type="molecule type" value="Genomic_DNA"/>
</dbReference>
<evidence type="ECO:0000313" key="3">
    <source>
        <dbReference type="Proteomes" id="UP000775547"/>
    </source>
</evidence>
<organism evidence="2 3">
    <name type="scientific">Asterophora parasitica</name>
    <dbReference type="NCBI Taxonomy" id="117018"/>
    <lineage>
        <taxon>Eukaryota</taxon>
        <taxon>Fungi</taxon>
        <taxon>Dikarya</taxon>
        <taxon>Basidiomycota</taxon>
        <taxon>Agaricomycotina</taxon>
        <taxon>Agaricomycetes</taxon>
        <taxon>Agaricomycetidae</taxon>
        <taxon>Agaricales</taxon>
        <taxon>Tricholomatineae</taxon>
        <taxon>Lyophyllaceae</taxon>
        <taxon>Asterophora</taxon>
    </lineage>
</organism>
<dbReference type="Proteomes" id="UP000775547">
    <property type="component" value="Unassembled WGS sequence"/>
</dbReference>
<sequence>WRTSTPEPTRGDGIIWTYIKDVSQYTPLFAKPGTFIFQLDNLVQPGLDGVYSTVVHATFYASSYKNPPAKKADLIIPLSTLANNTGSQASVPPSFSRNVTLPRNTVKVSAELLASGNGEEEFWYLNAANKFLPSLPDDTTYGQGPFREVRLLIDGKLAGAVLPYPVIFTGGILPSLWRPVPIAAYGALDLPSYFIDVTPFVPLLTDGRPHQFTIDVVSAESDHKILQNWYVSGLLQVFTDSSPKPTTGKITVHDAPLFAQTSESGASGNGCVDIFVKATHKLRVEAYFTSGSGKSTHAVWTQDLAYSNQQSYRDHANNQVLRQKASGRAYSTHNGVPSVVDVFSYPLNVDFAYLGPDQRNWTTRVDHSYDRVLLPSPLSIESTIQEHQVADGFFQIKAGGNFGNGTNNNTFAYADLAGNTYIRKVNAALNVITLNVESGTLEHVGTTGYSSSIAGVLPPSLYAGARFSGGRGLHIRV</sequence>